<sequence length="479" mass="54831">MAEHISLNECPEWVKSAVFYQIFPDRFARSAHYECLGSFQNWESKPATNGFCGGNLRGIIEKLDYIQKLGANALYLCPIFKSAANHRYHTVDYLEIDPVLGTLKDFDELVSEVHGRGMRMILDGVFNHCSRGFFPFLSVMEEGEASPYRNWFHIHSFPVKAYAGKPNYECWWGMAPLPKFNTDNPEVREYLLHVAEYWTKRGIDGWRLDVPNEIRDDSFWQEFRRRVKKVNPEAYIVGEIWEDPTRWLQGDQFDGVMNYPVRKLALEFLFPEGMRSKDAVSTGDTTSAGTEKDLFAFCRGFQALFDRKLFGVQMNLFGSHDTARMRTLSGKNPECSLLAWALLLCLPGALSIYYGDEIGMEGGKDPDNRRCFPWQDMPDAEDSETFRMVKTILAFRKREPAMYDGKLTIRPEGQGILLCRRKGNALVELRLGYPGPVPLPGISARTEIVYERRRTPIEGVAGYFVAKDGIVLTKSTVTY</sequence>
<organism evidence="4 5">
    <name type="scientific">Hallerella succinigenes</name>
    <dbReference type="NCBI Taxonomy" id="1896222"/>
    <lineage>
        <taxon>Bacteria</taxon>
        <taxon>Pseudomonadati</taxon>
        <taxon>Fibrobacterota</taxon>
        <taxon>Fibrobacteria</taxon>
        <taxon>Fibrobacterales</taxon>
        <taxon>Fibrobacteraceae</taxon>
        <taxon>Hallerella</taxon>
    </lineage>
</organism>
<dbReference type="InterPro" id="IPR017853">
    <property type="entry name" value="GH"/>
</dbReference>
<dbReference type="Pfam" id="PF00128">
    <property type="entry name" value="Alpha-amylase"/>
    <property type="match status" value="1"/>
</dbReference>
<dbReference type="Gene3D" id="3.20.20.80">
    <property type="entry name" value="Glycosidases"/>
    <property type="match status" value="1"/>
</dbReference>
<dbReference type="GO" id="GO:0016798">
    <property type="term" value="F:hydrolase activity, acting on glycosyl bonds"/>
    <property type="evidence" value="ECO:0007669"/>
    <property type="project" value="UniProtKB-KW"/>
</dbReference>
<dbReference type="Proteomes" id="UP000231134">
    <property type="component" value="Unassembled WGS sequence"/>
</dbReference>
<keyword evidence="1" id="KW-0378">Hydrolase</keyword>
<gene>
    <name evidence="4" type="ORF">BGX16_1035</name>
</gene>
<dbReference type="SMART" id="SM00642">
    <property type="entry name" value="Aamy"/>
    <property type="match status" value="1"/>
</dbReference>
<dbReference type="PANTHER" id="PTHR10357">
    <property type="entry name" value="ALPHA-AMYLASE FAMILY MEMBER"/>
    <property type="match status" value="1"/>
</dbReference>
<dbReference type="AlphaFoldDB" id="A0A2M9A5T9"/>
<name>A0A2M9A5T9_9BACT</name>
<keyword evidence="5" id="KW-1185">Reference proteome</keyword>
<dbReference type="InterPro" id="IPR006047">
    <property type="entry name" value="GH13_cat_dom"/>
</dbReference>
<evidence type="ECO:0000313" key="5">
    <source>
        <dbReference type="Proteomes" id="UP000231134"/>
    </source>
</evidence>
<proteinExistence type="predicted"/>
<dbReference type="PANTHER" id="PTHR10357:SF210">
    <property type="entry name" value="MALTODEXTRIN GLUCOSIDASE"/>
    <property type="match status" value="1"/>
</dbReference>
<dbReference type="OrthoDB" id="9805159at2"/>
<evidence type="ECO:0000256" key="2">
    <source>
        <dbReference type="ARBA" id="ARBA00023295"/>
    </source>
</evidence>
<reference evidence="4 5" key="1">
    <citation type="submission" date="2017-11" db="EMBL/GenBank/DDBJ databases">
        <title>Animal gut microbial communities from fecal samples from Wisconsin, USA.</title>
        <authorList>
            <person name="Neumann A."/>
        </authorList>
    </citation>
    <scope>NUCLEOTIDE SEQUENCE [LARGE SCALE GENOMIC DNA]</scope>
    <source>
        <strain evidence="4 5">UWS3</strain>
    </source>
</reference>
<dbReference type="CDD" id="cd11338">
    <property type="entry name" value="AmyAc_CMD"/>
    <property type="match status" value="1"/>
</dbReference>
<dbReference type="RefSeq" id="WP_100425090.1">
    <property type="nucleotide sequence ID" value="NZ_PGEX01000001.1"/>
</dbReference>
<feature type="domain" description="Glycosyl hydrolase family 13 catalytic" evidence="3">
    <location>
        <begin position="21"/>
        <end position="396"/>
    </location>
</feature>
<comment type="caution">
    <text evidence="4">The sequence shown here is derived from an EMBL/GenBank/DDBJ whole genome shotgun (WGS) entry which is preliminary data.</text>
</comment>
<keyword evidence="2" id="KW-0326">Glycosidase</keyword>
<protein>
    <submittedName>
        <fullName evidence="4">Pullulanase /isoamylase</fullName>
    </submittedName>
</protein>
<evidence type="ECO:0000313" key="4">
    <source>
        <dbReference type="EMBL" id="PJJ41080.1"/>
    </source>
</evidence>
<dbReference type="EMBL" id="PGEX01000001">
    <property type="protein sequence ID" value="PJJ41080.1"/>
    <property type="molecule type" value="Genomic_DNA"/>
</dbReference>
<evidence type="ECO:0000259" key="3">
    <source>
        <dbReference type="SMART" id="SM00642"/>
    </source>
</evidence>
<accession>A0A2M9A5T9</accession>
<dbReference type="GO" id="GO:0005975">
    <property type="term" value="P:carbohydrate metabolic process"/>
    <property type="evidence" value="ECO:0007669"/>
    <property type="project" value="InterPro"/>
</dbReference>
<dbReference type="SUPFAM" id="SSF51445">
    <property type="entry name" value="(Trans)glycosidases"/>
    <property type="match status" value="1"/>
</dbReference>
<evidence type="ECO:0000256" key="1">
    <source>
        <dbReference type="ARBA" id="ARBA00022801"/>
    </source>
</evidence>